<proteinExistence type="inferred from homology"/>
<dbReference type="PIRSF" id="PIRSF000105">
    <property type="entry name" value="HCDH"/>
    <property type="match status" value="1"/>
</dbReference>
<evidence type="ECO:0000313" key="8">
    <source>
        <dbReference type="EMBL" id="CAA9547084.1"/>
    </source>
</evidence>
<dbReference type="FunFam" id="3.40.50.720:FF:000009">
    <property type="entry name" value="Fatty oxidation complex, alpha subunit"/>
    <property type="match status" value="1"/>
</dbReference>
<gene>
    <name evidence="8" type="ORF">AVDCRST_MAG49-1469</name>
</gene>
<evidence type="ECO:0000256" key="4">
    <source>
        <dbReference type="PIRSR" id="PIRSR000105-2"/>
    </source>
</evidence>
<evidence type="ECO:0000256" key="3">
    <source>
        <dbReference type="PIRSR" id="PIRSR000105-1"/>
    </source>
</evidence>
<feature type="region of interest" description="Disordered" evidence="5">
    <location>
        <begin position="1"/>
        <end position="29"/>
    </location>
</feature>
<feature type="domain" description="3-hydroxyacyl-CoA dehydrogenase NAD binding" evidence="7">
    <location>
        <begin position="35"/>
        <end position="212"/>
    </location>
</feature>
<dbReference type="InterPro" id="IPR006108">
    <property type="entry name" value="3HC_DH_C"/>
</dbReference>
<dbReference type="InterPro" id="IPR008927">
    <property type="entry name" value="6-PGluconate_DH-like_C_sf"/>
</dbReference>
<sequence>MGSSGRADAGEGDARSAGPGAVGEQPTGGHGVRRVVVVGAGTMGTGIAQVVAGAGFDLQLVDESPAALERAGVTLDRQWARAVERGRLGAEEAEIARRRVTMASTAEGLATVDLVIEAAYEDLATKRGILASLAPALPEGAILASNTSSISITALGAATDRPDRVVGMHFFNPVPVLELVEVVRGHLTSDETVDRVTAVARDLRKTPVVVQDYPGFVSNRVLMPMVNEAIFCLGEGVADREAIDTVMRLGMAHPMGPLALADLIGLDVCLAILEVLQRDLGEDKYRPAPLLRRMVAAGKLGRKSGEGFYAYGG</sequence>
<feature type="binding site" evidence="4">
    <location>
        <position position="303"/>
    </location>
    <ligand>
        <name>NAD(+)</name>
        <dbReference type="ChEBI" id="CHEBI:57540"/>
    </ligand>
</feature>
<dbReference type="InterPro" id="IPR013328">
    <property type="entry name" value="6PGD_dom2"/>
</dbReference>
<dbReference type="SUPFAM" id="SSF48179">
    <property type="entry name" value="6-phosphogluconate dehydrogenase C-terminal domain-like"/>
    <property type="match status" value="1"/>
</dbReference>
<dbReference type="InterPro" id="IPR036291">
    <property type="entry name" value="NAD(P)-bd_dom_sf"/>
</dbReference>
<dbReference type="GO" id="GO:0006631">
    <property type="term" value="P:fatty acid metabolic process"/>
    <property type="evidence" value="ECO:0007669"/>
    <property type="project" value="InterPro"/>
</dbReference>
<feature type="site" description="Important for catalytic activity" evidence="3">
    <location>
        <position position="169"/>
    </location>
</feature>
<feature type="binding site" evidence="4">
    <location>
        <position position="148"/>
    </location>
    <ligand>
        <name>NAD(+)</name>
        <dbReference type="ChEBI" id="CHEBI:57540"/>
    </ligand>
</feature>
<feature type="binding site" evidence="4">
    <location>
        <position position="121"/>
    </location>
    <ligand>
        <name>NAD(+)</name>
        <dbReference type="ChEBI" id="CHEBI:57540"/>
    </ligand>
</feature>
<keyword evidence="4" id="KW-0520">NAD</keyword>
<protein>
    <submittedName>
        <fullName evidence="8">3-hydroxybutyryl-CoA dehydrogenase</fullName>
        <ecNumber evidence="8">1.1.1.157</ecNumber>
    </submittedName>
</protein>
<comment type="similarity">
    <text evidence="1">Belongs to the 3-hydroxyacyl-CoA dehydrogenase family.</text>
</comment>
<dbReference type="PANTHER" id="PTHR48075">
    <property type="entry name" value="3-HYDROXYACYL-COA DEHYDROGENASE FAMILY PROTEIN"/>
    <property type="match status" value="1"/>
</dbReference>
<feature type="domain" description="3-hydroxyacyl-CoA dehydrogenase C-terminal" evidence="6">
    <location>
        <begin position="215"/>
        <end position="311"/>
    </location>
</feature>
<dbReference type="PANTHER" id="PTHR48075:SF5">
    <property type="entry name" value="3-HYDROXYBUTYRYL-COA DEHYDROGENASE"/>
    <property type="match status" value="1"/>
</dbReference>
<feature type="binding site" evidence="4">
    <location>
        <position position="126"/>
    </location>
    <ligand>
        <name>NAD(+)</name>
        <dbReference type="ChEBI" id="CHEBI:57540"/>
    </ligand>
</feature>
<evidence type="ECO:0000256" key="5">
    <source>
        <dbReference type="SAM" id="MobiDB-lite"/>
    </source>
</evidence>
<dbReference type="Pfam" id="PF02737">
    <property type="entry name" value="3HCDH_N"/>
    <property type="match status" value="1"/>
</dbReference>
<dbReference type="GO" id="GO:0070403">
    <property type="term" value="F:NAD+ binding"/>
    <property type="evidence" value="ECO:0007669"/>
    <property type="project" value="InterPro"/>
</dbReference>
<feature type="binding site" evidence="4">
    <location>
        <position position="62"/>
    </location>
    <ligand>
        <name>NAD(+)</name>
        <dbReference type="ChEBI" id="CHEBI:57540"/>
    </ligand>
</feature>
<dbReference type="AlphaFoldDB" id="A0A6J4UGZ8"/>
<dbReference type="InterPro" id="IPR006176">
    <property type="entry name" value="3-OHacyl-CoA_DH_NAD-bd"/>
</dbReference>
<feature type="binding site" evidence="4">
    <location>
        <position position="172"/>
    </location>
    <ligand>
        <name>NAD(+)</name>
        <dbReference type="ChEBI" id="CHEBI:57540"/>
    </ligand>
</feature>
<dbReference type="PROSITE" id="PS00067">
    <property type="entry name" value="3HCDH"/>
    <property type="match status" value="1"/>
</dbReference>
<dbReference type="GO" id="GO:0008691">
    <property type="term" value="F:3-hydroxybutyryl-CoA dehydrogenase activity"/>
    <property type="evidence" value="ECO:0007669"/>
    <property type="project" value="UniProtKB-EC"/>
</dbReference>
<evidence type="ECO:0000259" key="6">
    <source>
        <dbReference type="Pfam" id="PF00725"/>
    </source>
</evidence>
<evidence type="ECO:0000256" key="1">
    <source>
        <dbReference type="ARBA" id="ARBA00009463"/>
    </source>
</evidence>
<dbReference type="EMBL" id="CADCWG010000086">
    <property type="protein sequence ID" value="CAA9547084.1"/>
    <property type="molecule type" value="Genomic_DNA"/>
</dbReference>
<dbReference type="EC" id="1.1.1.157" evidence="8"/>
<accession>A0A6J4UGZ8</accession>
<dbReference type="InterPro" id="IPR022694">
    <property type="entry name" value="3-OHacyl-CoA_DH"/>
</dbReference>
<organism evidence="8">
    <name type="scientific">uncultured Thermomicrobiales bacterium</name>
    <dbReference type="NCBI Taxonomy" id="1645740"/>
    <lineage>
        <taxon>Bacteria</taxon>
        <taxon>Pseudomonadati</taxon>
        <taxon>Thermomicrobiota</taxon>
        <taxon>Thermomicrobia</taxon>
        <taxon>Thermomicrobiales</taxon>
        <taxon>environmental samples</taxon>
    </lineage>
</organism>
<evidence type="ECO:0000256" key="2">
    <source>
        <dbReference type="ARBA" id="ARBA00023002"/>
    </source>
</evidence>
<evidence type="ECO:0000259" key="7">
    <source>
        <dbReference type="Pfam" id="PF02737"/>
    </source>
</evidence>
<reference evidence="8" key="1">
    <citation type="submission" date="2020-02" db="EMBL/GenBank/DDBJ databases">
        <authorList>
            <person name="Meier V. D."/>
        </authorList>
    </citation>
    <scope>NUCLEOTIDE SEQUENCE</scope>
    <source>
        <strain evidence="8">AVDCRST_MAG49</strain>
    </source>
</reference>
<dbReference type="Gene3D" id="1.10.1040.10">
    <property type="entry name" value="N-(1-d-carboxylethyl)-l-norvaline Dehydrogenase, domain 2"/>
    <property type="match status" value="1"/>
</dbReference>
<dbReference type="InterPro" id="IPR006180">
    <property type="entry name" value="3-OHacyl-CoA_DH_CS"/>
</dbReference>
<dbReference type="SUPFAM" id="SSF51735">
    <property type="entry name" value="NAD(P)-binding Rossmann-fold domains"/>
    <property type="match status" value="1"/>
</dbReference>
<dbReference type="Gene3D" id="3.40.50.720">
    <property type="entry name" value="NAD(P)-binding Rossmann-like Domain"/>
    <property type="match status" value="1"/>
</dbReference>
<name>A0A6J4UGZ8_9BACT</name>
<feature type="binding site" evidence="4">
    <location>
        <begin position="39"/>
        <end position="44"/>
    </location>
    <ligand>
        <name>NAD(+)</name>
        <dbReference type="ChEBI" id="CHEBI:57540"/>
    </ligand>
</feature>
<keyword evidence="2 8" id="KW-0560">Oxidoreductase</keyword>
<dbReference type="Pfam" id="PF00725">
    <property type="entry name" value="3HCDH"/>
    <property type="match status" value="1"/>
</dbReference>